<dbReference type="Pfam" id="PF01636">
    <property type="entry name" value="APH"/>
    <property type="match status" value="1"/>
</dbReference>
<evidence type="ECO:0000313" key="4">
    <source>
        <dbReference type="EMBL" id="KAL2891426.1"/>
    </source>
</evidence>
<feature type="region of interest" description="Disordered" evidence="1">
    <location>
        <begin position="268"/>
        <end position="515"/>
    </location>
</feature>
<name>A0ABR4MT36_9PEZI</name>
<feature type="compositionally biased region" description="Polar residues" evidence="1">
    <location>
        <begin position="331"/>
        <end position="349"/>
    </location>
</feature>
<dbReference type="Gene3D" id="3.90.1200.10">
    <property type="match status" value="1"/>
</dbReference>
<dbReference type="RefSeq" id="XP_070862606.1">
    <property type="nucleotide sequence ID" value="XM_071005447.1"/>
</dbReference>
<keyword evidence="2" id="KW-1133">Transmembrane helix</keyword>
<dbReference type="SUPFAM" id="SSF56112">
    <property type="entry name" value="Protein kinase-like (PK-like)"/>
    <property type="match status" value="1"/>
</dbReference>
<organism evidence="4 5">
    <name type="scientific">Ceratocystis lukuohia</name>
    <dbReference type="NCBI Taxonomy" id="2019550"/>
    <lineage>
        <taxon>Eukaryota</taxon>
        <taxon>Fungi</taxon>
        <taxon>Dikarya</taxon>
        <taxon>Ascomycota</taxon>
        <taxon>Pezizomycotina</taxon>
        <taxon>Sordariomycetes</taxon>
        <taxon>Hypocreomycetidae</taxon>
        <taxon>Microascales</taxon>
        <taxon>Ceratocystidaceae</taxon>
        <taxon>Ceratocystis</taxon>
    </lineage>
</organism>
<proteinExistence type="predicted"/>
<dbReference type="InterPro" id="IPR002575">
    <property type="entry name" value="Aminoglycoside_PTrfase"/>
</dbReference>
<feature type="compositionally biased region" description="Basic and acidic residues" evidence="1">
    <location>
        <begin position="112"/>
        <end position="135"/>
    </location>
</feature>
<keyword evidence="5" id="KW-1185">Reference proteome</keyword>
<dbReference type="InterPro" id="IPR011009">
    <property type="entry name" value="Kinase-like_dom_sf"/>
</dbReference>
<feature type="compositionally biased region" description="Basic and acidic residues" evidence="1">
    <location>
        <begin position="394"/>
        <end position="405"/>
    </location>
</feature>
<evidence type="ECO:0000256" key="1">
    <source>
        <dbReference type="SAM" id="MobiDB-lite"/>
    </source>
</evidence>
<feature type="region of interest" description="Disordered" evidence="1">
    <location>
        <begin position="85"/>
        <end position="147"/>
    </location>
</feature>
<dbReference type="InterPro" id="IPR051678">
    <property type="entry name" value="AGP_Transferase"/>
</dbReference>
<keyword evidence="2" id="KW-0472">Membrane</keyword>
<evidence type="ECO:0000256" key="2">
    <source>
        <dbReference type="SAM" id="Phobius"/>
    </source>
</evidence>
<feature type="compositionally biased region" description="Basic and acidic residues" evidence="1">
    <location>
        <begin position="92"/>
        <end position="102"/>
    </location>
</feature>
<feature type="compositionally biased region" description="Basic and acidic residues" evidence="1">
    <location>
        <begin position="212"/>
        <end position="231"/>
    </location>
</feature>
<evidence type="ECO:0000313" key="5">
    <source>
        <dbReference type="Proteomes" id="UP001610728"/>
    </source>
</evidence>
<dbReference type="GeneID" id="98115030"/>
<accession>A0ABR4MT36</accession>
<feature type="domain" description="Aminoglycoside phosphotransferase" evidence="3">
    <location>
        <begin position="609"/>
        <end position="818"/>
    </location>
</feature>
<feature type="compositionally biased region" description="Polar residues" evidence="1">
    <location>
        <begin position="136"/>
        <end position="147"/>
    </location>
</feature>
<keyword evidence="2" id="KW-0812">Transmembrane</keyword>
<dbReference type="PANTHER" id="PTHR21310">
    <property type="entry name" value="AMINOGLYCOSIDE PHOSPHOTRANSFERASE-RELATED-RELATED"/>
    <property type="match status" value="1"/>
</dbReference>
<feature type="compositionally biased region" description="Basic and acidic residues" evidence="1">
    <location>
        <begin position="371"/>
        <end position="384"/>
    </location>
</feature>
<comment type="caution">
    <text evidence="4">The sequence shown here is derived from an EMBL/GenBank/DDBJ whole genome shotgun (WGS) entry which is preliminary data.</text>
</comment>
<feature type="compositionally biased region" description="Polar residues" evidence="1">
    <location>
        <begin position="167"/>
        <end position="178"/>
    </location>
</feature>
<evidence type="ECO:0000259" key="3">
    <source>
        <dbReference type="Pfam" id="PF01636"/>
    </source>
</evidence>
<feature type="region of interest" description="Disordered" evidence="1">
    <location>
        <begin position="163"/>
        <end position="242"/>
    </location>
</feature>
<feature type="region of interest" description="Disordered" evidence="1">
    <location>
        <begin position="539"/>
        <end position="575"/>
    </location>
</feature>
<sequence length="847" mass="92010">MSSVTQVLKTLLLSTLKLMFSRISSLLSNMDSIQLREMGIGSLALGIFFLCMLICYAPVPVRILVYLGTISVIFYLDKCPSQAQYTDSQSQDESRELSDRTKPTMSPEIDQENPKQCRQHDGGVGDDGQSKEPHVQQDQPEGSISPLLSSKVSQNAFENLADASASVEGQSPGASNLASARDPIEPCADPSAAPTQPEGSPPHVSQAKIPCKIKERAMTNDRASEFKEKNEGQAGSRASVKITNKAKVGVETAVSSDAYCSLNNGIPGDAALENGDADAADNVEPENTSPDNATAVGPELTGAQNSDKVLADKQPVDPQAPGTPEAAGGLNTIQSDQGESNGGINNSDSGPDASADILGGGESGIEENSGDAERDGENAPENKQDGQTNAEGNTNKEGKRTRDGGGADEDGGTTVATMLESTRADASASMASAEIPATGETEIANDANATGSTVCDGKAGQEAISKNSPAEKGFDVKPSGTQSPEATKSDGAENASNSGELQRKPSHRTPSDPESFAAAKNAIKWDMPLNFPLASFHTQHLPKRHKSQRSRKDRHHKSHKSHKHHKKQSLKHKKSFAEGETIVDTKGGRVALCENGDILKEGSKVRLNEEIAMGFIAKHCPSITVPKVVHADYGKYGRIYMTKVPGVVLSDVWSQLNEETKLRVCRDIWALIEEMRNVKRPEGHFPEQKYVTMDGGYTFDPLLGDHDDPNPPLFNDQIFRERIEQRYLNAHQCKFMRRSQRMESPSLEPTSQPKVTREILHLPHCEKEVLTHGDLAPGNILVDPDTTLITAILDWESAGWYPDYWEWAKILNPWNDTDWKRHMKVTSPFKDQNWDVSGIMIARRLLH</sequence>
<dbReference type="PANTHER" id="PTHR21310:SF15">
    <property type="entry name" value="AMINOGLYCOSIDE PHOSPHOTRANSFERASE DOMAIN-CONTAINING PROTEIN"/>
    <property type="match status" value="1"/>
</dbReference>
<dbReference type="Proteomes" id="UP001610728">
    <property type="component" value="Unassembled WGS sequence"/>
</dbReference>
<feature type="compositionally biased region" description="Basic residues" evidence="1">
    <location>
        <begin position="540"/>
        <end position="574"/>
    </location>
</feature>
<protein>
    <submittedName>
        <fullName evidence="4">Dentin sialophosphoprotein</fullName>
    </submittedName>
</protein>
<feature type="compositionally biased region" description="Acidic residues" evidence="1">
    <location>
        <begin position="275"/>
        <end position="284"/>
    </location>
</feature>
<reference evidence="4 5" key="1">
    <citation type="submission" date="2020-05" db="EMBL/GenBank/DDBJ databases">
        <title>Ceratocystis lukuohia genome.</title>
        <authorList>
            <person name="Harrington T.C."/>
            <person name="Kim K."/>
            <person name="Mayers C.G."/>
        </authorList>
    </citation>
    <scope>NUCLEOTIDE SEQUENCE [LARGE SCALE GENOMIC DNA]</scope>
    <source>
        <strain evidence="4 5">C4212</strain>
    </source>
</reference>
<feature type="transmembrane region" description="Helical" evidence="2">
    <location>
        <begin position="39"/>
        <end position="59"/>
    </location>
</feature>
<dbReference type="EMBL" id="JABSNW010000001">
    <property type="protein sequence ID" value="KAL2891426.1"/>
    <property type="molecule type" value="Genomic_DNA"/>
</dbReference>
<gene>
    <name evidence="4" type="ORF">HOO65_010784</name>
</gene>